<dbReference type="Proteomes" id="UP001611415">
    <property type="component" value="Unassembled WGS sequence"/>
</dbReference>
<keyword evidence="2" id="KW-1185">Reference proteome</keyword>
<dbReference type="RefSeq" id="WP_397096273.1">
    <property type="nucleotide sequence ID" value="NZ_JBIRYO010000048.1"/>
</dbReference>
<evidence type="ECO:0000313" key="2">
    <source>
        <dbReference type="Proteomes" id="UP001611415"/>
    </source>
</evidence>
<dbReference type="EMBL" id="JBIRYO010000048">
    <property type="protein sequence ID" value="MFI2478669.1"/>
    <property type="molecule type" value="Genomic_DNA"/>
</dbReference>
<evidence type="ECO:0000313" key="1">
    <source>
        <dbReference type="EMBL" id="MFI2478669.1"/>
    </source>
</evidence>
<comment type="caution">
    <text evidence="1">The sequence shown here is derived from an EMBL/GenBank/DDBJ whole genome shotgun (WGS) entry which is preliminary data.</text>
</comment>
<reference evidence="1 2" key="1">
    <citation type="submission" date="2024-10" db="EMBL/GenBank/DDBJ databases">
        <title>The Natural Products Discovery Center: Release of the First 8490 Sequenced Strains for Exploring Actinobacteria Biosynthetic Diversity.</title>
        <authorList>
            <person name="Kalkreuter E."/>
            <person name="Kautsar S.A."/>
            <person name="Yang D."/>
            <person name="Bader C.D."/>
            <person name="Teijaro C.N."/>
            <person name="Fluegel L."/>
            <person name="Davis C.M."/>
            <person name="Simpson J.R."/>
            <person name="Lauterbach L."/>
            <person name="Steele A.D."/>
            <person name="Gui C."/>
            <person name="Meng S."/>
            <person name="Li G."/>
            <person name="Viehrig K."/>
            <person name="Ye F."/>
            <person name="Su P."/>
            <person name="Kiefer A.F."/>
            <person name="Nichols A."/>
            <person name="Cepeda A.J."/>
            <person name="Yan W."/>
            <person name="Fan B."/>
            <person name="Jiang Y."/>
            <person name="Adhikari A."/>
            <person name="Zheng C.-J."/>
            <person name="Schuster L."/>
            <person name="Cowan T.M."/>
            <person name="Smanski M.J."/>
            <person name="Chevrette M.G."/>
            <person name="De Carvalho L.P.S."/>
            <person name="Shen B."/>
        </authorList>
    </citation>
    <scope>NUCLEOTIDE SEQUENCE [LARGE SCALE GENOMIC DNA]</scope>
    <source>
        <strain evidence="1 2">NPDC019275</strain>
    </source>
</reference>
<accession>A0ABW7XC07</accession>
<organism evidence="1 2">
    <name type="scientific">Nocardia xishanensis</name>
    <dbReference type="NCBI Taxonomy" id="238964"/>
    <lineage>
        <taxon>Bacteria</taxon>
        <taxon>Bacillati</taxon>
        <taxon>Actinomycetota</taxon>
        <taxon>Actinomycetes</taxon>
        <taxon>Mycobacteriales</taxon>
        <taxon>Nocardiaceae</taxon>
        <taxon>Nocardia</taxon>
    </lineage>
</organism>
<proteinExistence type="predicted"/>
<name>A0ABW7XC07_9NOCA</name>
<protein>
    <submittedName>
        <fullName evidence="1">Uncharacterized protein</fullName>
    </submittedName>
</protein>
<sequence>MAARFVHNDRLVDALTQQAFTAIRISPVPEPSTIASSPVVSSTTRHCGRHV</sequence>
<gene>
    <name evidence="1" type="ORF">ACH49W_35455</name>
</gene>